<name>A0AA91Q4K3_CLALS</name>
<evidence type="ECO:0000313" key="3">
    <source>
        <dbReference type="EMBL" id="OVF11169.1"/>
    </source>
</evidence>
<dbReference type="InterPro" id="IPR029071">
    <property type="entry name" value="Ubiquitin-like_domsf"/>
</dbReference>
<dbReference type="SUPFAM" id="SSF54236">
    <property type="entry name" value="Ubiquitin-like"/>
    <property type="match status" value="1"/>
</dbReference>
<organism evidence="3 4">
    <name type="scientific">Clavispora lusitaniae</name>
    <name type="common">Candida lusitaniae</name>
    <dbReference type="NCBI Taxonomy" id="36911"/>
    <lineage>
        <taxon>Eukaryota</taxon>
        <taxon>Fungi</taxon>
        <taxon>Dikarya</taxon>
        <taxon>Ascomycota</taxon>
        <taxon>Saccharomycotina</taxon>
        <taxon>Pichiomycetes</taxon>
        <taxon>Metschnikowiaceae</taxon>
        <taxon>Clavispora</taxon>
    </lineage>
</organism>
<dbReference type="AlphaFoldDB" id="A0AA91Q4K3"/>
<comment type="caution">
    <text evidence="3">The sequence shown here is derived from an EMBL/GenBank/DDBJ whole genome shotgun (WGS) entry which is preliminary data.</text>
</comment>
<dbReference type="InterPro" id="IPR022617">
    <property type="entry name" value="Rad60/SUMO-like_dom"/>
</dbReference>
<accession>A0AA91Q4K3</accession>
<evidence type="ECO:0000256" key="1">
    <source>
        <dbReference type="SAM" id="MobiDB-lite"/>
    </source>
</evidence>
<dbReference type="KEGG" id="clus:A9F13_01g06391"/>
<reference evidence="3 4" key="1">
    <citation type="submission" date="2017-04" db="EMBL/GenBank/DDBJ databases">
        <title>Draft genome of the yeast Clavispora lusitaniae type strain CBS 6936.</title>
        <authorList>
            <person name="Durrens P."/>
            <person name="Klopp C."/>
            <person name="Biteau N."/>
            <person name="Fitton-Ouhabi V."/>
            <person name="Dementhon K."/>
            <person name="Accoceberry I."/>
            <person name="Sherman D.J."/>
            <person name="Noel T."/>
        </authorList>
    </citation>
    <scope>NUCLEOTIDE SEQUENCE [LARGE SCALE GENOMIC DNA]</scope>
    <source>
        <strain evidence="3 4">CBS 6936</strain>
    </source>
</reference>
<protein>
    <recommendedName>
        <fullName evidence="2">Rad60/SUMO-like domain-containing protein</fullName>
    </recommendedName>
</protein>
<evidence type="ECO:0000259" key="2">
    <source>
        <dbReference type="Pfam" id="PF11976"/>
    </source>
</evidence>
<proteinExistence type="predicted"/>
<evidence type="ECO:0000313" key="4">
    <source>
        <dbReference type="Proteomes" id="UP000195602"/>
    </source>
</evidence>
<dbReference type="Gene3D" id="3.10.20.90">
    <property type="entry name" value="Phosphatidylinositol 3-kinase Catalytic Subunit, Chain A, domain 1"/>
    <property type="match status" value="1"/>
</dbReference>
<feature type="domain" description="Rad60/SUMO-like" evidence="2">
    <location>
        <begin position="315"/>
        <end position="386"/>
    </location>
</feature>
<dbReference type="EMBL" id="LYUB02000001">
    <property type="protein sequence ID" value="OVF11169.1"/>
    <property type="molecule type" value="Genomic_DNA"/>
</dbReference>
<feature type="compositionally biased region" description="Polar residues" evidence="1">
    <location>
        <begin position="71"/>
        <end position="84"/>
    </location>
</feature>
<gene>
    <name evidence="3" type="ORF">A9F13_01g06391</name>
</gene>
<feature type="region of interest" description="Disordered" evidence="1">
    <location>
        <begin position="55"/>
        <end position="84"/>
    </location>
</feature>
<feature type="compositionally biased region" description="Low complexity" evidence="1">
    <location>
        <begin position="25"/>
        <end position="34"/>
    </location>
</feature>
<dbReference type="Proteomes" id="UP000195602">
    <property type="component" value="Unassembled WGS sequence"/>
</dbReference>
<dbReference type="Pfam" id="PF11976">
    <property type="entry name" value="Rad60-SLD"/>
    <property type="match status" value="1"/>
</dbReference>
<sequence>MTSQPLLRDYTIILSDKDIDTEDVNSMSNNSSPSKGKKKKISFLQDDDFFVIKKSKKQKTPSSALVEHQESNPPSERQTSEPQSIITPQATDNLESDDLYQSFHSARDSFSVTDADDDSETLQVTGHARTASKEVDERLDDSIEEIDDDDLNTFFKEIKSSRHLDKTNTTSEHTRIYIIRIINKYGLPLETEVAVSGDKTFGSILDDLDMGDKEYPVLGVNGALVWVEGKSELKRFFKPSTLRIPIPTDGDSTRLTVLYIPPENVDRFESIYPEFQDTHNNNSQNVIDLSDTSDEGGQQTSAVSETLSKQSYFIIGLKGKDNKRIECEVGPDTKIRDLLCYYIKVKGIDENTVQHPKLVFDDEELDLEGLVKDTELEEEFEVQVYI</sequence>
<feature type="region of interest" description="Disordered" evidence="1">
    <location>
        <begin position="18"/>
        <end position="40"/>
    </location>
</feature>